<comment type="caution">
    <text evidence="1">The sequence shown here is derived from an EMBL/GenBank/DDBJ whole genome shotgun (WGS) entry which is preliminary data.</text>
</comment>
<dbReference type="EMBL" id="JBBPBN010000616">
    <property type="protein sequence ID" value="KAK8483855.1"/>
    <property type="molecule type" value="Genomic_DNA"/>
</dbReference>
<name>A0ABR1ZU27_9ROSI</name>
<dbReference type="Pfam" id="PF13456">
    <property type="entry name" value="RVT_3"/>
    <property type="match status" value="1"/>
</dbReference>
<dbReference type="PANTHER" id="PTHR47723">
    <property type="entry name" value="OS05G0353850 PROTEIN"/>
    <property type="match status" value="1"/>
</dbReference>
<dbReference type="PANTHER" id="PTHR47723:SF19">
    <property type="entry name" value="POLYNUCLEOTIDYL TRANSFERASE, RIBONUCLEASE H-LIKE SUPERFAMILY PROTEIN"/>
    <property type="match status" value="1"/>
</dbReference>
<dbReference type="InterPro" id="IPR053151">
    <property type="entry name" value="RNase_H-like"/>
</dbReference>
<dbReference type="Gene3D" id="3.30.420.10">
    <property type="entry name" value="Ribonuclease H-like superfamily/Ribonuclease H"/>
    <property type="match status" value="1"/>
</dbReference>
<sequence length="155" mass="17841">MRILVAKTVQSAAVARVDHASGGETSGRNSSSEWRFSFAHFIGICLVLDVELWGAYYILCYAWEAGNRQIVLEMDSLEAIRVLKDDFNGFHFLKWHLDELRGRDWLVRIRHMRRSGNKVANALAKSARLDSLETTYYGKPPSWLNSLLFDDVMRF</sequence>
<dbReference type="CDD" id="cd06222">
    <property type="entry name" value="RNase_H_like"/>
    <property type="match status" value="1"/>
</dbReference>
<dbReference type="SUPFAM" id="SSF53098">
    <property type="entry name" value="Ribonuclease H-like"/>
    <property type="match status" value="1"/>
</dbReference>
<dbReference type="InterPro" id="IPR044730">
    <property type="entry name" value="RNase_H-like_dom_plant"/>
</dbReference>
<dbReference type="InterPro" id="IPR036397">
    <property type="entry name" value="RNaseH_sf"/>
</dbReference>
<dbReference type="Proteomes" id="UP001396334">
    <property type="component" value="Unassembled WGS sequence"/>
</dbReference>
<dbReference type="InterPro" id="IPR002156">
    <property type="entry name" value="RNaseH_domain"/>
</dbReference>
<dbReference type="InterPro" id="IPR012337">
    <property type="entry name" value="RNaseH-like_sf"/>
</dbReference>
<reference evidence="1 2" key="1">
    <citation type="journal article" date="2024" name="G3 (Bethesda)">
        <title>Genome assembly of Hibiscus sabdariffa L. provides insights into metabolisms of medicinal natural products.</title>
        <authorList>
            <person name="Kim T."/>
        </authorList>
    </citation>
    <scope>NUCLEOTIDE SEQUENCE [LARGE SCALE GENOMIC DNA]</scope>
    <source>
        <strain evidence="1">TK-2024</strain>
        <tissue evidence="1">Old leaves</tissue>
    </source>
</reference>
<accession>A0ABR1ZU27</accession>
<evidence type="ECO:0000313" key="2">
    <source>
        <dbReference type="Proteomes" id="UP001396334"/>
    </source>
</evidence>
<protein>
    <submittedName>
        <fullName evidence="1">Uncharacterized protein</fullName>
    </submittedName>
</protein>
<organism evidence="1 2">
    <name type="scientific">Hibiscus sabdariffa</name>
    <name type="common">roselle</name>
    <dbReference type="NCBI Taxonomy" id="183260"/>
    <lineage>
        <taxon>Eukaryota</taxon>
        <taxon>Viridiplantae</taxon>
        <taxon>Streptophyta</taxon>
        <taxon>Embryophyta</taxon>
        <taxon>Tracheophyta</taxon>
        <taxon>Spermatophyta</taxon>
        <taxon>Magnoliopsida</taxon>
        <taxon>eudicotyledons</taxon>
        <taxon>Gunneridae</taxon>
        <taxon>Pentapetalae</taxon>
        <taxon>rosids</taxon>
        <taxon>malvids</taxon>
        <taxon>Malvales</taxon>
        <taxon>Malvaceae</taxon>
        <taxon>Malvoideae</taxon>
        <taxon>Hibiscus</taxon>
    </lineage>
</organism>
<keyword evidence="2" id="KW-1185">Reference proteome</keyword>
<proteinExistence type="predicted"/>
<evidence type="ECO:0000313" key="1">
    <source>
        <dbReference type="EMBL" id="KAK8483855.1"/>
    </source>
</evidence>
<gene>
    <name evidence="1" type="ORF">V6N11_024230</name>
</gene>